<organism evidence="1 2">
    <name type="scientific">Eschrichtius robustus</name>
    <name type="common">California gray whale</name>
    <name type="synonym">Eschrichtius gibbosus</name>
    <dbReference type="NCBI Taxonomy" id="9764"/>
    <lineage>
        <taxon>Eukaryota</taxon>
        <taxon>Metazoa</taxon>
        <taxon>Chordata</taxon>
        <taxon>Craniata</taxon>
        <taxon>Vertebrata</taxon>
        <taxon>Euteleostomi</taxon>
        <taxon>Mammalia</taxon>
        <taxon>Eutheria</taxon>
        <taxon>Laurasiatheria</taxon>
        <taxon>Artiodactyla</taxon>
        <taxon>Whippomorpha</taxon>
        <taxon>Cetacea</taxon>
        <taxon>Mysticeti</taxon>
        <taxon>Eschrichtiidae</taxon>
        <taxon>Eschrichtius</taxon>
    </lineage>
</organism>
<accession>A0AB34GG99</accession>
<dbReference type="EMBL" id="JAIQCJ010002246">
    <property type="protein sequence ID" value="KAJ8778318.1"/>
    <property type="molecule type" value="Genomic_DNA"/>
</dbReference>
<proteinExistence type="predicted"/>
<dbReference type="AlphaFoldDB" id="A0AB34GG99"/>
<gene>
    <name evidence="1" type="ORF">J1605_013722</name>
</gene>
<name>A0AB34GG99_ESCRO</name>
<comment type="caution">
    <text evidence="1">The sequence shown here is derived from an EMBL/GenBank/DDBJ whole genome shotgun (WGS) entry which is preliminary data.</text>
</comment>
<dbReference type="Proteomes" id="UP001159641">
    <property type="component" value="Unassembled WGS sequence"/>
</dbReference>
<evidence type="ECO:0000313" key="1">
    <source>
        <dbReference type="EMBL" id="KAJ8778318.1"/>
    </source>
</evidence>
<evidence type="ECO:0000313" key="2">
    <source>
        <dbReference type="Proteomes" id="UP001159641"/>
    </source>
</evidence>
<keyword evidence="2" id="KW-1185">Reference proteome</keyword>
<protein>
    <submittedName>
        <fullName evidence="1">Uncharacterized protein</fullName>
    </submittedName>
</protein>
<reference evidence="1 2" key="1">
    <citation type="submission" date="2022-11" db="EMBL/GenBank/DDBJ databases">
        <title>Whole genome sequence of Eschrichtius robustus ER-17-0199.</title>
        <authorList>
            <person name="Bruniche-Olsen A."/>
            <person name="Black A.N."/>
            <person name="Fields C.J."/>
            <person name="Walden K."/>
            <person name="Dewoody J.A."/>
        </authorList>
    </citation>
    <scope>NUCLEOTIDE SEQUENCE [LARGE SCALE GENOMIC DNA]</scope>
    <source>
        <strain evidence="1">ER-17-0199</strain>
        <tissue evidence="1">Blubber</tissue>
    </source>
</reference>
<sequence>MASPRAAWATLVRHLRPSSPERLPPPSLMRKLMNTKAFTRRDHAPTRAWGTALRKSCSQERGAQRQGPQGLLWAGELSTVAREEEQCALESVWQRNSLVPQARCGLVSGWGGPPSRQKAPAQWCLFSFFFFFGGARLWSKETRSDGETQLNLKQALFRPQVWGSSPSKTSPWNPGALAGAGLLLLCCPSCPRQRPAPEPPLRRQPVLALHCATCPSLSFQMVQGDRAAC</sequence>